<evidence type="ECO:0000313" key="4">
    <source>
        <dbReference type="Proteomes" id="UP001050691"/>
    </source>
</evidence>
<keyword evidence="2" id="KW-0472">Membrane</keyword>
<evidence type="ECO:0000256" key="1">
    <source>
        <dbReference type="SAM" id="MobiDB-lite"/>
    </source>
</evidence>
<organism evidence="3 4">
    <name type="scientific">Clathrus columnatus</name>
    <dbReference type="NCBI Taxonomy" id="1419009"/>
    <lineage>
        <taxon>Eukaryota</taxon>
        <taxon>Fungi</taxon>
        <taxon>Dikarya</taxon>
        <taxon>Basidiomycota</taxon>
        <taxon>Agaricomycotina</taxon>
        <taxon>Agaricomycetes</taxon>
        <taxon>Phallomycetidae</taxon>
        <taxon>Phallales</taxon>
        <taxon>Clathraceae</taxon>
        <taxon>Clathrus</taxon>
    </lineage>
</organism>
<gene>
    <name evidence="3" type="ORF">Clacol_000933</name>
</gene>
<comment type="caution">
    <text evidence="3">The sequence shown here is derived from an EMBL/GenBank/DDBJ whole genome shotgun (WGS) entry which is preliminary data.</text>
</comment>
<name>A0AAV4ZXE1_9AGAM</name>
<feature type="transmembrane region" description="Helical" evidence="2">
    <location>
        <begin position="307"/>
        <end position="330"/>
    </location>
</feature>
<keyword evidence="2" id="KW-1133">Transmembrane helix</keyword>
<feature type="transmembrane region" description="Helical" evidence="2">
    <location>
        <begin position="183"/>
        <end position="202"/>
    </location>
</feature>
<feature type="region of interest" description="Disordered" evidence="1">
    <location>
        <begin position="21"/>
        <end position="42"/>
    </location>
</feature>
<evidence type="ECO:0000313" key="3">
    <source>
        <dbReference type="EMBL" id="GJJ06737.1"/>
    </source>
</evidence>
<keyword evidence="2" id="KW-0812">Transmembrane</keyword>
<dbReference type="Proteomes" id="UP001050691">
    <property type="component" value="Unassembled WGS sequence"/>
</dbReference>
<accession>A0AAV4ZXE1</accession>
<feature type="transmembrane region" description="Helical" evidence="2">
    <location>
        <begin position="208"/>
        <end position="233"/>
    </location>
</feature>
<evidence type="ECO:0000256" key="2">
    <source>
        <dbReference type="SAM" id="Phobius"/>
    </source>
</evidence>
<feature type="region of interest" description="Disordered" evidence="1">
    <location>
        <begin position="59"/>
        <end position="81"/>
    </location>
</feature>
<dbReference type="AlphaFoldDB" id="A0AAV4ZXE1"/>
<dbReference type="EMBL" id="BPWL01000001">
    <property type="protein sequence ID" value="GJJ06737.1"/>
    <property type="molecule type" value="Genomic_DNA"/>
</dbReference>
<proteinExistence type="predicted"/>
<protein>
    <submittedName>
        <fullName evidence="3">Uncharacterized protein</fullName>
    </submittedName>
</protein>
<reference evidence="3" key="1">
    <citation type="submission" date="2021-10" db="EMBL/GenBank/DDBJ databases">
        <title>De novo Genome Assembly of Clathrus columnatus (Basidiomycota, Fungi) Using Illumina and Nanopore Sequence Data.</title>
        <authorList>
            <person name="Ogiso-Tanaka E."/>
            <person name="Itagaki H."/>
            <person name="Hosoya T."/>
            <person name="Hosaka K."/>
        </authorList>
    </citation>
    <scope>NUCLEOTIDE SEQUENCE</scope>
    <source>
        <strain evidence="3">MO-923</strain>
    </source>
</reference>
<keyword evidence="4" id="KW-1185">Reference proteome</keyword>
<sequence>MAASGSTNINVFPIPIPISINDDEEDQQPILSPKPPTLDQDQMHRENYVAEVLAEDDIDIVSTDPPPPYPSSNRGSRRTRTNLRSVRITSNQVIEDSVVDDGGGTGDTERTPLLPVNRRRAASHSSMTTPSINSIGHTVLSSSRNVISLFQSDPDNTLDITTTTSLSSDVSFSTRIGRYFRPLVKRAYYSAVFHLLFINFPYELVAWIYLFAGTLTGTTLLITLPLGIILCFLDLIGARAFARGEIYLQTLFHGPLSINAPNPPNPLFSRMRTPESISDSEMGEPVPETSFLKLAYLMFRDPTSYQALFYFLVIKPGITLLIALGILILLPPAFILILPAPAVLRAIRRVGIWQAEIALDALK</sequence>